<dbReference type="GO" id="GO:0005886">
    <property type="term" value="C:plasma membrane"/>
    <property type="evidence" value="ECO:0007669"/>
    <property type="project" value="UniProtKB-SubCell"/>
</dbReference>
<evidence type="ECO:0000256" key="2">
    <source>
        <dbReference type="ARBA" id="ARBA00022475"/>
    </source>
</evidence>
<dbReference type="AlphaFoldDB" id="A0ABD0SHF1"/>
<dbReference type="Proteomes" id="UP001549921">
    <property type="component" value="Unassembled WGS sequence"/>
</dbReference>
<keyword evidence="3 6" id="KW-0812">Transmembrane</keyword>
<dbReference type="Pfam" id="PF08395">
    <property type="entry name" value="7tm_7"/>
    <property type="match status" value="1"/>
</dbReference>
<keyword evidence="2" id="KW-1003">Cell membrane</keyword>
<evidence type="ECO:0008006" key="9">
    <source>
        <dbReference type="Google" id="ProtNLM"/>
    </source>
</evidence>
<feature type="transmembrane region" description="Helical" evidence="6">
    <location>
        <begin position="49"/>
        <end position="71"/>
    </location>
</feature>
<keyword evidence="4 6" id="KW-1133">Transmembrane helix</keyword>
<proteinExistence type="predicted"/>
<dbReference type="InterPro" id="IPR013604">
    <property type="entry name" value="7TM_chemorcpt"/>
</dbReference>
<sequence>MDWSLPVLILNLDFNRLVYISGGEQVFECLEIYKNIADTVQMVKKYFDFLYMLALMMATPDMIFTTYIGLLRFKNIWQTAYLGQMIRTVLNFENFVLLSLPAISAGLVNEAVDDLKLILLERLLREKDTDHECHIQIFVDYVTSRPMRFTVFKVVPLDWSLPVLILNLSITYQIIIVQFTKLY</sequence>
<protein>
    <recommendedName>
        <fullName evidence="9">Gustatory receptor</fullName>
    </recommendedName>
</protein>
<keyword evidence="5 6" id="KW-0472">Membrane</keyword>
<evidence type="ECO:0000256" key="1">
    <source>
        <dbReference type="ARBA" id="ARBA00004651"/>
    </source>
</evidence>
<organism evidence="7 8">
    <name type="scientific">Loxostege sticticalis</name>
    <name type="common">Beet webworm moth</name>
    <dbReference type="NCBI Taxonomy" id="481309"/>
    <lineage>
        <taxon>Eukaryota</taxon>
        <taxon>Metazoa</taxon>
        <taxon>Ecdysozoa</taxon>
        <taxon>Arthropoda</taxon>
        <taxon>Hexapoda</taxon>
        <taxon>Insecta</taxon>
        <taxon>Pterygota</taxon>
        <taxon>Neoptera</taxon>
        <taxon>Endopterygota</taxon>
        <taxon>Lepidoptera</taxon>
        <taxon>Glossata</taxon>
        <taxon>Ditrysia</taxon>
        <taxon>Pyraloidea</taxon>
        <taxon>Crambidae</taxon>
        <taxon>Pyraustinae</taxon>
        <taxon>Loxostege</taxon>
    </lineage>
</organism>
<evidence type="ECO:0000256" key="4">
    <source>
        <dbReference type="ARBA" id="ARBA00022989"/>
    </source>
</evidence>
<gene>
    <name evidence="7" type="ORF">ABMA28_008514</name>
</gene>
<feature type="transmembrane region" description="Helical" evidence="6">
    <location>
        <begin position="159"/>
        <end position="179"/>
    </location>
</feature>
<dbReference type="EMBL" id="JBEDNZ010000021">
    <property type="protein sequence ID" value="KAL0819274.1"/>
    <property type="molecule type" value="Genomic_DNA"/>
</dbReference>
<comment type="subcellular location">
    <subcellularLocation>
        <location evidence="1">Cell membrane</location>
        <topology evidence="1">Multi-pass membrane protein</topology>
    </subcellularLocation>
</comment>
<comment type="caution">
    <text evidence="7">The sequence shown here is derived from an EMBL/GenBank/DDBJ whole genome shotgun (WGS) entry which is preliminary data.</text>
</comment>
<evidence type="ECO:0000313" key="8">
    <source>
        <dbReference type="Proteomes" id="UP001549921"/>
    </source>
</evidence>
<evidence type="ECO:0000256" key="5">
    <source>
        <dbReference type="ARBA" id="ARBA00023136"/>
    </source>
</evidence>
<name>A0ABD0SHF1_LOXSC</name>
<evidence type="ECO:0000313" key="7">
    <source>
        <dbReference type="EMBL" id="KAL0819274.1"/>
    </source>
</evidence>
<evidence type="ECO:0000256" key="3">
    <source>
        <dbReference type="ARBA" id="ARBA00022692"/>
    </source>
</evidence>
<accession>A0ABD0SHF1</accession>
<reference evidence="7 8" key="1">
    <citation type="submission" date="2024-06" db="EMBL/GenBank/DDBJ databases">
        <title>A chromosome-level genome assembly of beet webworm, Loxostege sticticalis.</title>
        <authorList>
            <person name="Zhang Y."/>
        </authorList>
    </citation>
    <scope>NUCLEOTIDE SEQUENCE [LARGE SCALE GENOMIC DNA]</scope>
    <source>
        <strain evidence="7">AQ028</strain>
        <tissue evidence="7">Male pupae</tissue>
    </source>
</reference>
<evidence type="ECO:0000256" key="6">
    <source>
        <dbReference type="SAM" id="Phobius"/>
    </source>
</evidence>